<dbReference type="Proteomes" id="UP000092544">
    <property type="component" value="Unassembled WGS sequence"/>
</dbReference>
<comment type="similarity">
    <text evidence="1 3">Belongs to the enoyl-CoA hydratase/isomerase family.</text>
</comment>
<dbReference type="AlphaFoldDB" id="A0A1A8THW8"/>
<dbReference type="EC" id="4.2.1.17" evidence="4"/>
<organism evidence="4 5">
    <name type="scientific">Marinomonas spartinae</name>
    <dbReference type="NCBI Taxonomy" id="1792290"/>
    <lineage>
        <taxon>Bacteria</taxon>
        <taxon>Pseudomonadati</taxon>
        <taxon>Pseudomonadota</taxon>
        <taxon>Gammaproteobacteria</taxon>
        <taxon>Oceanospirillales</taxon>
        <taxon>Oceanospirillaceae</taxon>
        <taxon>Marinomonas</taxon>
    </lineage>
</organism>
<dbReference type="InterPro" id="IPR001753">
    <property type="entry name" value="Enoyl-CoA_hydra/iso"/>
</dbReference>
<dbReference type="STRING" id="1792290.MSP8886_02671"/>
<gene>
    <name evidence="4" type="primary">paaF_1</name>
    <name evidence="4" type="ORF">MSP8886_02671</name>
</gene>
<protein>
    <submittedName>
        <fullName evidence="4">2,3-dehydroadipyl-CoA hydratase</fullName>
        <ecNumber evidence="4">4.2.1.17</ecNumber>
    </submittedName>
</protein>
<dbReference type="PANTHER" id="PTHR11941:SF54">
    <property type="entry name" value="ENOYL-COA HYDRATASE, MITOCHONDRIAL"/>
    <property type="match status" value="1"/>
</dbReference>
<dbReference type="NCBIfam" id="NF007239">
    <property type="entry name" value="PRK09674.1"/>
    <property type="match status" value="1"/>
</dbReference>
<dbReference type="GO" id="GO:0004300">
    <property type="term" value="F:enoyl-CoA hydratase activity"/>
    <property type="evidence" value="ECO:0007669"/>
    <property type="project" value="UniProtKB-EC"/>
</dbReference>
<dbReference type="FunFam" id="1.10.12.10:FF:000001">
    <property type="entry name" value="Probable enoyl-CoA hydratase, mitochondrial"/>
    <property type="match status" value="1"/>
</dbReference>
<evidence type="ECO:0000313" key="4">
    <source>
        <dbReference type="EMBL" id="SBS33199.1"/>
    </source>
</evidence>
<name>A0A1A8THW8_9GAMM</name>
<dbReference type="SUPFAM" id="SSF52096">
    <property type="entry name" value="ClpP/crotonase"/>
    <property type="match status" value="1"/>
</dbReference>
<evidence type="ECO:0000256" key="3">
    <source>
        <dbReference type="RuleBase" id="RU003707"/>
    </source>
</evidence>
<dbReference type="Gene3D" id="3.90.226.10">
    <property type="entry name" value="2-enoyl-CoA Hydratase, Chain A, domain 1"/>
    <property type="match status" value="1"/>
</dbReference>
<evidence type="ECO:0000256" key="2">
    <source>
        <dbReference type="ARBA" id="ARBA00023239"/>
    </source>
</evidence>
<accession>A0A1A8THW8</accession>
<dbReference type="EMBL" id="FLOB01000006">
    <property type="protein sequence ID" value="SBS33199.1"/>
    <property type="molecule type" value="Genomic_DNA"/>
</dbReference>
<dbReference type="RefSeq" id="WP_067017195.1">
    <property type="nucleotide sequence ID" value="NZ_FLOB01000006.1"/>
</dbReference>
<dbReference type="Pfam" id="PF00378">
    <property type="entry name" value="ECH_1"/>
    <property type="match status" value="1"/>
</dbReference>
<dbReference type="InterPro" id="IPR014748">
    <property type="entry name" value="Enoyl-CoA_hydra_C"/>
</dbReference>
<dbReference type="Gene3D" id="1.10.12.10">
    <property type="entry name" value="Lyase 2-enoyl-coa Hydratase, Chain A, domain 2"/>
    <property type="match status" value="1"/>
</dbReference>
<evidence type="ECO:0000256" key="1">
    <source>
        <dbReference type="ARBA" id="ARBA00005254"/>
    </source>
</evidence>
<dbReference type="CDD" id="cd06558">
    <property type="entry name" value="crotonase-like"/>
    <property type="match status" value="1"/>
</dbReference>
<dbReference type="InterPro" id="IPR018376">
    <property type="entry name" value="Enoyl-CoA_hyd/isom_CS"/>
</dbReference>
<reference evidence="4 5" key="1">
    <citation type="submission" date="2016-06" db="EMBL/GenBank/DDBJ databases">
        <authorList>
            <person name="Kjaerup R.B."/>
            <person name="Dalgaard T.S."/>
            <person name="Juul-Madsen H.R."/>
        </authorList>
    </citation>
    <scope>NUCLEOTIDE SEQUENCE [LARGE SCALE GENOMIC DNA]</scope>
    <source>
        <strain evidence="4 5">CECT 8886</strain>
    </source>
</reference>
<dbReference type="PANTHER" id="PTHR11941">
    <property type="entry name" value="ENOYL-COA HYDRATASE-RELATED"/>
    <property type="match status" value="1"/>
</dbReference>
<dbReference type="FunFam" id="3.90.226.10:FF:000009">
    <property type="entry name" value="Carnitinyl-CoA dehydratase"/>
    <property type="match status" value="1"/>
</dbReference>
<proteinExistence type="inferred from homology"/>
<sequence length="261" mass="27861">MSNSLYSMLDVHSPANGVQQIQLHRPEALNALTTAMLGELALALEEAEANESVKVVVLTGSARVFAAGADVKEMAERDMVGILKDPRQQSWQSISRFPKPLVAAINGYCLGGGCELAMHADILIAGTDAKFGQPEINLGIMPGAGGTQRLVRAVGKSLAMQMVLTGQPINALQAKEAGLISEITQPELTLTRAMEVASQIAKKSPLALRLAKESILKGMDTDLNTGLRFERHAFTVLAGTKDREEGIAAFLEKRPAKFTGQ</sequence>
<dbReference type="InterPro" id="IPR029045">
    <property type="entry name" value="ClpP/crotonase-like_dom_sf"/>
</dbReference>
<keyword evidence="5" id="KW-1185">Reference proteome</keyword>
<evidence type="ECO:0000313" key="5">
    <source>
        <dbReference type="Proteomes" id="UP000092544"/>
    </source>
</evidence>
<keyword evidence="2 4" id="KW-0456">Lyase</keyword>
<dbReference type="GO" id="GO:0006635">
    <property type="term" value="P:fatty acid beta-oxidation"/>
    <property type="evidence" value="ECO:0007669"/>
    <property type="project" value="TreeGrafter"/>
</dbReference>
<dbReference type="PROSITE" id="PS00166">
    <property type="entry name" value="ENOYL_COA_HYDRATASE"/>
    <property type="match status" value="1"/>
</dbReference>